<dbReference type="InterPro" id="IPR035097">
    <property type="entry name" value="M29_N-terminal"/>
</dbReference>
<feature type="region of interest" description="Disordered" evidence="10">
    <location>
        <begin position="370"/>
        <end position="394"/>
    </location>
</feature>
<comment type="cofactor">
    <cofactor evidence="1">
        <name>Co(2+)</name>
        <dbReference type="ChEBI" id="CHEBI:48828"/>
    </cofactor>
</comment>
<protein>
    <submittedName>
        <fullName evidence="11">Aminopeptidase</fullName>
    </submittedName>
</protein>
<keyword evidence="8" id="KW-0378">Hydrolase</keyword>
<dbReference type="SUPFAM" id="SSF144052">
    <property type="entry name" value="Thermophilic metalloprotease-like"/>
    <property type="match status" value="1"/>
</dbReference>
<gene>
    <name evidence="11" type="ORF">E6H00_17305</name>
</gene>
<sequence length="394" mass="43140">MADPRIEKLARVLAHYSLRLKKGQLVRIRGSSLAASHIAAVYKEALAAGAFPAVRVDPEGLEDIYYRTASDEQLRFISDVDRLEVEKVDADLRFLGSFNTRALTRVPPGRMALRREAMRDLSRRFMERAGQGALNWCLTQVPTQADAQEAEMSLAEYEDFVYTAGHLDRDDPVAAWEAVARDQAGIVSLLESIKTLRIVGPDTDLTVSVAGRHWISAAGERNFPDGEAFTGPVEDATRGTVRFSFPAIYGGREVTDVRLVFAGGRVTEAAAAKGQDFLRAMLDLDAGARTLGEFAFGLNYDIQQFTRNILFDEKIGGTLHMALGAAYPETGGRNVSGLHWDMILELRNGAEVFGDGEVIYRNGRFLTQAPPAGAATTRAPAPRVTRSRKPAPRG</sequence>
<dbReference type="PANTHER" id="PTHR34448">
    <property type="entry name" value="AMINOPEPTIDASE"/>
    <property type="match status" value="1"/>
</dbReference>
<keyword evidence="9" id="KW-0482">Metalloprotease</keyword>
<comment type="similarity">
    <text evidence="4">Belongs to the peptidase M29 family.</text>
</comment>
<dbReference type="PANTHER" id="PTHR34448:SF1">
    <property type="entry name" value="BLL6088 PROTEIN"/>
    <property type="match status" value="1"/>
</dbReference>
<keyword evidence="7" id="KW-0479">Metal-binding</keyword>
<name>A0A537JTI4_9BACT</name>
<dbReference type="InterPro" id="IPR052170">
    <property type="entry name" value="M29_Exopeptidase"/>
</dbReference>
<dbReference type="Proteomes" id="UP000318509">
    <property type="component" value="Unassembled WGS sequence"/>
</dbReference>
<accession>A0A537JTI4</accession>
<evidence type="ECO:0000256" key="8">
    <source>
        <dbReference type="ARBA" id="ARBA00022801"/>
    </source>
</evidence>
<dbReference type="EMBL" id="VBAK01000176">
    <property type="protein sequence ID" value="TMI86861.1"/>
    <property type="molecule type" value="Genomic_DNA"/>
</dbReference>
<evidence type="ECO:0000256" key="1">
    <source>
        <dbReference type="ARBA" id="ARBA00001941"/>
    </source>
</evidence>
<proteinExistence type="inferred from homology"/>
<feature type="compositionally biased region" description="Basic residues" evidence="10">
    <location>
        <begin position="385"/>
        <end position="394"/>
    </location>
</feature>
<dbReference type="GO" id="GO:0046872">
    <property type="term" value="F:metal ion binding"/>
    <property type="evidence" value="ECO:0007669"/>
    <property type="project" value="UniProtKB-KW"/>
</dbReference>
<evidence type="ECO:0000256" key="6">
    <source>
        <dbReference type="ARBA" id="ARBA00022670"/>
    </source>
</evidence>
<evidence type="ECO:0000256" key="2">
    <source>
        <dbReference type="ARBA" id="ARBA00001946"/>
    </source>
</evidence>
<keyword evidence="6" id="KW-0645">Protease</keyword>
<dbReference type="GO" id="GO:0006508">
    <property type="term" value="P:proteolysis"/>
    <property type="evidence" value="ECO:0007669"/>
    <property type="project" value="UniProtKB-KW"/>
</dbReference>
<dbReference type="AlphaFoldDB" id="A0A537JTI4"/>
<evidence type="ECO:0000256" key="10">
    <source>
        <dbReference type="SAM" id="MobiDB-lite"/>
    </source>
</evidence>
<dbReference type="PRINTS" id="PR00919">
    <property type="entry name" value="THERMOPTASE"/>
</dbReference>
<evidence type="ECO:0000256" key="4">
    <source>
        <dbReference type="ARBA" id="ARBA00008236"/>
    </source>
</evidence>
<evidence type="ECO:0000256" key="9">
    <source>
        <dbReference type="ARBA" id="ARBA00023049"/>
    </source>
</evidence>
<organism evidence="11 12">
    <name type="scientific">Candidatus Segetimicrobium genomatis</name>
    <dbReference type="NCBI Taxonomy" id="2569760"/>
    <lineage>
        <taxon>Bacteria</taxon>
        <taxon>Bacillati</taxon>
        <taxon>Candidatus Sysuimicrobiota</taxon>
        <taxon>Candidatus Sysuimicrobiia</taxon>
        <taxon>Candidatus Sysuimicrobiales</taxon>
        <taxon>Candidatus Segetimicrobiaceae</taxon>
        <taxon>Candidatus Segetimicrobium</taxon>
    </lineage>
</organism>
<keyword evidence="5 11" id="KW-0031">Aminopeptidase</keyword>
<dbReference type="GO" id="GO:0004177">
    <property type="term" value="F:aminopeptidase activity"/>
    <property type="evidence" value="ECO:0007669"/>
    <property type="project" value="UniProtKB-KW"/>
</dbReference>
<evidence type="ECO:0000256" key="3">
    <source>
        <dbReference type="ARBA" id="ARBA00001947"/>
    </source>
</evidence>
<evidence type="ECO:0000313" key="11">
    <source>
        <dbReference type="EMBL" id="TMI86861.1"/>
    </source>
</evidence>
<evidence type="ECO:0000256" key="5">
    <source>
        <dbReference type="ARBA" id="ARBA00022438"/>
    </source>
</evidence>
<evidence type="ECO:0000313" key="12">
    <source>
        <dbReference type="Proteomes" id="UP000318509"/>
    </source>
</evidence>
<comment type="cofactor">
    <cofactor evidence="3">
        <name>Zn(2+)</name>
        <dbReference type="ChEBI" id="CHEBI:29105"/>
    </cofactor>
</comment>
<dbReference type="Gene3D" id="3.40.1830.10">
    <property type="entry name" value="Thermophilic metalloprotease (M29)"/>
    <property type="match status" value="1"/>
</dbReference>
<comment type="cofactor">
    <cofactor evidence="2">
        <name>Mg(2+)</name>
        <dbReference type="ChEBI" id="CHEBI:18420"/>
    </cofactor>
</comment>
<dbReference type="Pfam" id="PF02073">
    <property type="entry name" value="Peptidase_M29"/>
    <property type="match status" value="1"/>
</dbReference>
<evidence type="ECO:0000256" key="7">
    <source>
        <dbReference type="ARBA" id="ARBA00022723"/>
    </source>
</evidence>
<reference evidence="11 12" key="1">
    <citation type="journal article" date="2019" name="Nat. Microbiol.">
        <title>Mediterranean grassland soil C-N compound turnover is dependent on rainfall and depth, and is mediated by genomically divergent microorganisms.</title>
        <authorList>
            <person name="Diamond S."/>
            <person name="Andeer P.F."/>
            <person name="Li Z."/>
            <person name="Crits-Christoph A."/>
            <person name="Burstein D."/>
            <person name="Anantharaman K."/>
            <person name="Lane K.R."/>
            <person name="Thomas B.C."/>
            <person name="Pan C."/>
            <person name="Northen T.R."/>
            <person name="Banfield J.F."/>
        </authorList>
    </citation>
    <scope>NUCLEOTIDE SEQUENCE [LARGE SCALE GENOMIC DNA]</scope>
    <source>
        <strain evidence="11">NP_3</strain>
    </source>
</reference>
<feature type="compositionally biased region" description="Low complexity" evidence="10">
    <location>
        <begin position="370"/>
        <end position="384"/>
    </location>
</feature>
<comment type="caution">
    <text evidence="11">The sequence shown here is derived from an EMBL/GenBank/DDBJ whole genome shotgun (WGS) entry which is preliminary data.</text>
</comment>
<dbReference type="GO" id="GO:0008237">
    <property type="term" value="F:metallopeptidase activity"/>
    <property type="evidence" value="ECO:0007669"/>
    <property type="project" value="UniProtKB-KW"/>
</dbReference>
<dbReference type="InterPro" id="IPR000787">
    <property type="entry name" value="Peptidase_M29"/>
</dbReference>